<dbReference type="AlphaFoldDB" id="A0AAD6ZFB8"/>
<protein>
    <recommendedName>
        <fullName evidence="4">F-box domain-containing protein</fullName>
    </recommendedName>
</protein>
<evidence type="ECO:0008006" key="4">
    <source>
        <dbReference type="Google" id="ProtNLM"/>
    </source>
</evidence>
<comment type="caution">
    <text evidence="2">The sequence shown here is derived from an EMBL/GenBank/DDBJ whole genome shotgun (WGS) entry which is preliminary data.</text>
</comment>
<reference evidence="2" key="1">
    <citation type="submission" date="2023-03" db="EMBL/GenBank/DDBJ databases">
        <title>Massive genome expansion in bonnet fungi (Mycena s.s.) driven by repeated elements and novel gene families across ecological guilds.</title>
        <authorList>
            <consortium name="Lawrence Berkeley National Laboratory"/>
            <person name="Harder C.B."/>
            <person name="Miyauchi S."/>
            <person name="Viragh M."/>
            <person name="Kuo A."/>
            <person name="Thoen E."/>
            <person name="Andreopoulos B."/>
            <person name="Lu D."/>
            <person name="Skrede I."/>
            <person name="Drula E."/>
            <person name="Henrissat B."/>
            <person name="Morin E."/>
            <person name="Kohler A."/>
            <person name="Barry K."/>
            <person name="LaButti K."/>
            <person name="Morin E."/>
            <person name="Salamov A."/>
            <person name="Lipzen A."/>
            <person name="Mereny Z."/>
            <person name="Hegedus B."/>
            <person name="Baldrian P."/>
            <person name="Stursova M."/>
            <person name="Weitz H."/>
            <person name="Taylor A."/>
            <person name="Grigoriev I.V."/>
            <person name="Nagy L.G."/>
            <person name="Martin F."/>
            <person name="Kauserud H."/>
        </authorList>
    </citation>
    <scope>NUCLEOTIDE SEQUENCE</scope>
    <source>
        <strain evidence="2">CBHHK002</strain>
    </source>
</reference>
<evidence type="ECO:0000313" key="2">
    <source>
        <dbReference type="EMBL" id="KAJ7320798.1"/>
    </source>
</evidence>
<dbReference type="Gene3D" id="1.20.1280.50">
    <property type="match status" value="1"/>
</dbReference>
<dbReference type="Proteomes" id="UP001218218">
    <property type="component" value="Unassembled WGS sequence"/>
</dbReference>
<organism evidence="2 3">
    <name type="scientific">Mycena albidolilacea</name>
    <dbReference type="NCBI Taxonomy" id="1033008"/>
    <lineage>
        <taxon>Eukaryota</taxon>
        <taxon>Fungi</taxon>
        <taxon>Dikarya</taxon>
        <taxon>Basidiomycota</taxon>
        <taxon>Agaricomycotina</taxon>
        <taxon>Agaricomycetes</taxon>
        <taxon>Agaricomycetidae</taxon>
        <taxon>Agaricales</taxon>
        <taxon>Marasmiineae</taxon>
        <taxon>Mycenaceae</taxon>
        <taxon>Mycena</taxon>
    </lineage>
</organism>
<accession>A0AAD6ZFB8</accession>
<evidence type="ECO:0000256" key="1">
    <source>
        <dbReference type="SAM" id="Coils"/>
    </source>
</evidence>
<keyword evidence="1" id="KW-0175">Coiled coil</keyword>
<feature type="coiled-coil region" evidence="1">
    <location>
        <begin position="5"/>
        <end position="32"/>
    </location>
</feature>
<sequence length="373" mass="41699">MLNALAVDRARIADLDAQIRDLERSLSVLRSDKLAVQERLNYYKYPVQTLPNEIVCEIFVHFLPPYPICPPPTGPLSPVLLTHICRGWREIALASPALWRAIQISGNDDLVSTFLSRSVLRPLSIHVNEWQQPFDDLAQDFLATLLPHCVRLEYLTLRLSTDFDSPRIDAAMPLLQRIDLALDNYSESPLVVLCQAPLLRAAVLNDCAAASTALPWVQLTSLTLTMMWLHECIPILQKTSSLVHCKLELCHSLIRHSDGVEVTLPALESLTLTDIPNVKEHLLSTHLQTFITPALCKLQIPEHFLGLDPIQSLASFISKSGCNLAPVHIANRRSVPETSYRTAFPSIPTLLFSRAGWRDSTSSDDESDSNLHE</sequence>
<gene>
    <name evidence="2" type="ORF">DFH08DRAFT_1034626</name>
</gene>
<name>A0AAD6ZFB8_9AGAR</name>
<dbReference type="SUPFAM" id="SSF52047">
    <property type="entry name" value="RNI-like"/>
    <property type="match status" value="1"/>
</dbReference>
<proteinExistence type="predicted"/>
<evidence type="ECO:0000313" key="3">
    <source>
        <dbReference type="Proteomes" id="UP001218218"/>
    </source>
</evidence>
<dbReference type="EMBL" id="JARIHO010000053">
    <property type="protein sequence ID" value="KAJ7320798.1"/>
    <property type="molecule type" value="Genomic_DNA"/>
</dbReference>
<keyword evidence="3" id="KW-1185">Reference proteome</keyword>